<feature type="domain" description="Type II secretion system protein GspF" evidence="11">
    <location>
        <begin position="281"/>
        <end position="403"/>
    </location>
</feature>
<name>A0A1R4EEM1_9GAMM</name>
<evidence type="ECO:0000256" key="10">
    <source>
        <dbReference type="SAM" id="Phobius"/>
    </source>
</evidence>
<organism evidence="12 13">
    <name type="scientific">Psychrobacter pasteurii</name>
    <dbReference type="NCBI Taxonomy" id="1945520"/>
    <lineage>
        <taxon>Bacteria</taxon>
        <taxon>Pseudomonadati</taxon>
        <taxon>Pseudomonadota</taxon>
        <taxon>Gammaproteobacteria</taxon>
        <taxon>Moraxellales</taxon>
        <taxon>Moraxellaceae</taxon>
        <taxon>Psychrobacter</taxon>
    </lineage>
</organism>
<dbReference type="RefSeq" id="WP_077448314.1">
    <property type="nucleotide sequence ID" value="NZ_FUGD01000065.1"/>
</dbReference>
<evidence type="ECO:0000256" key="1">
    <source>
        <dbReference type="ARBA" id="ARBA00004429"/>
    </source>
</evidence>
<keyword evidence="4" id="KW-1003">Cell membrane</keyword>
<evidence type="ECO:0000256" key="2">
    <source>
        <dbReference type="ARBA" id="ARBA00005745"/>
    </source>
</evidence>
<keyword evidence="5" id="KW-0997">Cell inner membrane</keyword>
<evidence type="ECO:0000256" key="8">
    <source>
        <dbReference type="ARBA" id="ARBA00023136"/>
    </source>
</evidence>
<reference evidence="13" key="1">
    <citation type="submission" date="2017-02" db="EMBL/GenBank/DDBJ databases">
        <authorList>
            <person name="Mornico D."/>
        </authorList>
    </citation>
    <scope>NUCLEOTIDE SEQUENCE [LARGE SCALE GENOMIC DNA]</scope>
</reference>
<evidence type="ECO:0000256" key="9">
    <source>
        <dbReference type="RuleBase" id="RU003923"/>
    </source>
</evidence>
<keyword evidence="13" id="KW-1185">Reference proteome</keyword>
<dbReference type="GO" id="GO:0015628">
    <property type="term" value="P:protein secretion by the type II secretion system"/>
    <property type="evidence" value="ECO:0007669"/>
    <property type="project" value="TreeGrafter"/>
</dbReference>
<gene>
    <name evidence="12" type="primary">epsF_1</name>
    <name evidence="12" type="ORF">A1019T_00889</name>
</gene>
<dbReference type="PANTHER" id="PTHR30012">
    <property type="entry name" value="GENERAL SECRETION PATHWAY PROTEIN"/>
    <property type="match status" value="1"/>
</dbReference>
<keyword evidence="7 10" id="KW-1133">Transmembrane helix</keyword>
<dbReference type="Pfam" id="PF00482">
    <property type="entry name" value="T2SSF"/>
    <property type="match status" value="2"/>
</dbReference>
<dbReference type="InterPro" id="IPR001992">
    <property type="entry name" value="T2SS_GspF/T4SS_PilC_CS"/>
</dbReference>
<dbReference type="InterPro" id="IPR042094">
    <property type="entry name" value="T2SS_GspF_sf"/>
</dbReference>
<dbReference type="STRING" id="1945520.A1019T_00889"/>
<dbReference type="Gene3D" id="1.20.81.30">
    <property type="entry name" value="Type II secretion system (T2SS), domain F"/>
    <property type="match status" value="2"/>
</dbReference>
<proteinExistence type="inferred from homology"/>
<feature type="transmembrane region" description="Helical" evidence="10">
    <location>
        <begin position="384"/>
        <end position="404"/>
    </location>
</feature>
<dbReference type="FunFam" id="1.20.81.30:FF:000001">
    <property type="entry name" value="Type II secretion system protein F"/>
    <property type="match status" value="2"/>
</dbReference>
<accession>A0A1R4EEM1</accession>
<dbReference type="InterPro" id="IPR003004">
    <property type="entry name" value="GspF/PilC"/>
</dbReference>
<dbReference type="AlphaFoldDB" id="A0A1R4EEM1"/>
<evidence type="ECO:0000256" key="5">
    <source>
        <dbReference type="ARBA" id="ARBA00022519"/>
    </source>
</evidence>
<keyword evidence="6 9" id="KW-0812">Transmembrane</keyword>
<comment type="similarity">
    <text evidence="2 9">Belongs to the GSP F family.</text>
</comment>
<evidence type="ECO:0000313" key="13">
    <source>
        <dbReference type="Proteomes" id="UP000188169"/>
    </source>
</evidence>
<feature type="domain" description="Type II secretion system protein GspF" evidence="11">
    <location>
        <begin position="77"/>
        <end position="200"/>
    </location>
</feature>
<evidence type="ECO:0000259" key="11">
    <source>
        <dbReference type="Pfam" id="PF00482"/>
    </source>
</evidence>
<dbReference type="OrthoDB" id="9805682at2"/>
<sequence>MKPAKKTPSFNFVYHGTDNQGQNITGELTSSSLPIAKAQLRKQGVVLNRIRRKSKPLITWHRVTWHRKIKPLDIAIFARQLATMTKAGIPLLQALSIIIESLTKPSMIELVNAVKLSVESGTPLATALNQHPKQFDSLFCALIEAGEYSGSLDIMLERIATYKEKSEHLKSKIKKAMKYPIAVIAVALVVSLILLLKVVPVFSDLFESFGSELPAFTQFVVSISKVLQQWWGLLLVLMISAIVGFFHAKNNSTKFVGFIDRALLKLPIVGPITYQAIIARFSRTLATTYSAGVPLLQTLDSTAAATDNQLYYQATQQIKQDVATGQPLNAAMRSSQLFPTLAIQMVSIGEQSGCLDEMLDKVAVYYENEVDNAVEGLTSLMEPIIMVILGLLIGGLVIAMYLPIFQLGSVIG</sequence>
<evidence type="ECO:0000256" key="6">
    <source>
        <dbReference type="ARBA" id="ARBA00022692"/>
    </source>
</evidence>
<dbReference type="InterPro" id="IPR018076">
    <property type="entry name" value="T2SS_GspF_dom"/>
</dbReference>
<dbReference type="PANTHER" id="PTHR30012:SF7">
    <property type="entry name" value="PROTEIN TRANSPORT PROTEIN HOFC HOMOLOG"/>
    <property type="match status" value="1"/>
</dbReference>
<dbReference type="Proteomes" id="UP000188169">
    <property type="component" value="Unassembled WGS sequence"/>
</dbReference>
<dbReference type="PRINTS" id="PR00812">
    <property type="entry name" value="BCTERIALGSPF"/>
</dbReference>
<keyword evidence="8 10" id="KW-0472">Membrane</keyword>
<comment type="subcellular location">
    <subcellularLocation>
        <location evidence="1 9">Cell inner membrane</location>
        <topology evidence="1 9">Multi-pass membrane protein</topology>
    </subcellularLocation>
</comment>
<feature type="transmembrane region" description="Helical" evidence="10">
    <location>
        <begin position="179"/>
        <end position="199"/>
    </location>
</feature>
<protein>
    <submittedName>
        <fullName evidence="12">Type II secretion system protein F</fullName>
    </submittedName>
</protein>
<dbReference type="GO" id="GO:0005886">
    <property type="term" value="C:plasma membrane"/>
    <property type="evidence" value="ECO:0007669"/>
    <property type="project" value="UniProtKB-SubCell"/>
</dbReference>
<evidence type="ECO:0000313" key="12">
    <source>
        <dbReference type="EMBL" id="SJM36920.1"/>
    </source>
</evidence>
<evidence type="ECO:0000256" key="4">
    <source>
        <dbReference type="ARBA" id="ARBA00022475"/>
    </source>
</evidence>
<keyword evidence="3 9" id="KW-0813">Transport</keyword>
<evidence type="ECO:0000256" key="7">
    <source>
        <dbReference type="ARBA" id="ARBA00022989"/>
    </source>
</evidence>
<feature type="transmembrane region" description="Helical" evidence="10">
    <location>
        <begin position="230"/>
        <end position="248"/>
    </location>
</feature>
<dbReference type="PROSITE" id="PS00874">
    <property type="entry name" value="T2SP_F"/>
    <property type="match status" value="1"/>
</dbReference>
<evidence type="ECO:0000256" key="3">
    <source>
        <dbReference type="ARBA" id="ARBA00022448"/>
    </source>
</evidence>
<dbReference type="EMBL" id="FUGD01000065">
    <property type="protein sequence ID" value="SJM36920.1"/>
    <property type="molecule type" value="Genomic_DNA"/>
</dbReference>